<feature type="transmembrane region" description="Helical" evidence="2">
    <location>
        <begin position="300"/>
        <end position="324"/>
    </location>
</feature>
<evidence type="ECO:0000256" key="1">
    <source>
        <dbReference type="SAM" id="MobiDB-lite"/>
    </source>
</evidence>
<dbReference type="EMBL" id="JAATEJ010000049">
    <property type="protein sequence ID" value="NJP48373.1"/>
    <property type="molecule type" value="Genomic_DNA"/>
</dbReference>
<accession>A0ABX1A3E3</accession>
<dbReference type="InterPro" id="IPR013783">
    <property type="entry name" value="Ig-like_fold"/>
</dbReference>
<comment type="caution">
    <text evidence="4">The sequence shown here is derived from an EMBL/GenBank/DDBJ whole genome shotgun (WGS) entry which is preliminary data.</text>
</comment>
<gene>
    <name evidence="4" type="ORF">HCN08_34000</name>
</gene>
<reference evidence="4 5" key="1">
    <citation type="submission" date="2020-03" db="EMBL/GenBank/DDBJ databases">
        <title>WGS of actinomycetes isolated from Thailand.</title>
        <authorList>
            <person name="Thawai C."/>
        </authorList>
    </citation>
    <scope>NUCLEOTIDE SEQUENCE [LARGE SCALE GENOMIC DNA]</scope>
    <source>
        <strain evidence="4 5">PRB2-1</strain>
    </source>
</reference>
<evidence type="ECO:0000256" key="3">
    <source>
        <dbReference type="SAM" id="SignalP"/>
    </source>
</evidence>
<evidence type="ECO:0000313" key="5">
    <source>
        <dbReference type="Proteomes" id="UP000734511"/>
    </source>
</evidence>
<keyword evidence="2" id="KW-0472">Membrane</keyword>
<keyword evidence="3" id="KW-0732">Signal</keyword>
<dbReference type="Proteomes" id="UP000734511">
    <property type="component" value="Unassembled WGS sequence"/>
</dbReference>
<evidence type="ECO:0000256" key="2">
    <source>
        <dbReference type="SAM" id="Phobius"/>
    </source>
</evidence>
<proteinExistence type="predicted"/>
<organism evidence="4 5">
    <name type="scientific">Actinacidiphila epipremni</name>
    <dbReference type="NCBI Taxonomy" id="2053013"/>
    <lineage>
        <taxon>Bacteria</taxon>
        <taxon>Bacillati</taxon>
        <taxon>Actinomycetota</taxon>
        <taxon>Actinomycetes</taxon>
        <taxon>Kitasatosporales</taxon>
        <taxon>Streptomycetaceae</taxon>
        <taxon>Actinacidiphila</taxon>
    </lineage>
</organism>
<keyword evidence="2" id="KW-1133">Transmembrane helix</keyword>
<feature type="chain" id="PRO_5047465290" evidence="3">
    <location>
        <begin position="36"/>
        <end position="374"/>
    </location>
</feature>
<keyword evidence="2" id="KW-0812">Transmembrane</keyword>
<feature type="region of interest" description="Disordered" evidence="1">
    <location>
        <begin position="333"/>
        <end position="374"/>
    </location>
</feature>
<dbReference type="Gene3D" id="2.60.40.10">
    <property type="entry name" value="Immunoglobulins"/>
    <property type="match status" value="1"/>
</dbReference>
<protein>
    <submittedName>
        <fullName evidence="4">DUF916 domain-containing protein</fullName>
    </submittedName>
</protein>
<dbReference type="RefSeq" id="WP_167987198.1">
    <property type="nucleotide sequence ID" value="NZ_JAATEJ010000049.1"/>
</dbReference>
<feature type="signal peptide" evidence="3">
    <location>
        <begin position="1"/>
        <end position="35"/>
    </location>
</feature>
<name>A0ABX1A3E3_9ACTN</name>
<keyword evidence="5" id="KW-1185">Reference proteome</keyword>
<sequence length="374" mass="38912">MHAPTLRTAARTAVLALLIAVAATLAGLGAGPARAAGDDVSWTVRTAANTYGAERSSFGYSINPGGAIKDTMTVANHGTDPLTLTVYAADGYTTGTGQLDLLTRDKKSTGVGAWARPERDSVTVAPGKSADVPFTVAVPGNATPGDYVGGILTSLKQPDAAQGITVDRRLGIKIALRVSGALTPQLKVEDMSVGYRGTANPFGTGDAAVTYTIHNTGNATLSARQAVSVSGPFGWLTADAKDVAAPPALLPGERWKVEVPVHGVAPGFRLTATATLTPLLTDASGSTSALKAVSASAHTWAVPWTLTLLVAALAAAVVAGLLLARRARARARRREDARVQEAVERTLRDRDNQEQDQGKDQKRDQDVARDHERA</sequence>
<evidence type="ECO:0000313" key="4">
    <source>
        <dbReference type="EMBL" id="NJP48373.1"/>
    </source>
</evidence>